<organism evidence="2 3">
    <name type="scientific">Malassezia psittaci</name>
    <dbReference type="NCBI Taxonomy" id="1821823"/>
    <lineage>
        <taxon>Eukaryota</taxon>
        <taxon>Fungi</taxon>
        <taxon>Dikarya</taxon>
        <taxon>Basidiomycota</taxon>
        <taxon>Ustilaginomycotina</taxon>
        <taxon>Malasseziomycetes</taxon>
        <taxon>Malasseziales</taxon>
        <taxon>Malasseziaceae</taxon>
        <taxon>Malassezia</taxon>
    </lineage>
</organism>
<proteinExistence type="predicted"/>
<reference evidence="2" key="1">
    <citation type="submission" date="2023-02" db="EMBL/GenBank/DDBJ databases">
        <title>Mating type loci evolution in Malassezia.</title>
        <authorList>
            <person name="Coelho M.A."/>
        </authorList>
    </citation>
    <scope>NUCLEOTIDE SEQUENCE</scope>
    <source>
        <strain evidence="2">CBS 14136</strain>
    </source>
</reference>
<gene>
    <name evidence="2" type="ORF">MPSI1_002823</name>
</gene>
<protein>
    <submittedName>
        <fullName evidence="2">Uncharacterized protein</fullName>
    </submittedName>
</protein>
<evidence type="ECO:0000313" key="3">
    <source>
        <dbReference type="Proteomes" id="UP001214628"/>
    </source>
</evidence>
<feature type="region of interest" description="Disordered" evidence="1">
    <location>
        <begin position="1"/>
        <end position="42"/>
    </location>
</feature>
<dbReference type="EMBL" id="CP118378">
    <property type="protein sequence ID" value="WFD44157.1"/>
    <property type="molecule type" value="Genomic_DNA"/>
</dbReference>
<accession>A0AAF0JEL4</accession>
<sequence>MPKNDVPTSDIGDEVGGILNDGTRMGQGHRTTEQSLTPPMSASERIRNAAQLRASSYRDWDDEIISPGSMRLKVLDASSDESDLELSPTKRPRRAAVQRAPRYNLKLSLTRPANADIQKTRGTPQVLSAPQKSGMPPSISTLLRQKHQQQRKGLDRDSLAMMDQLASQHDQIKREILSAQSQINAAHFATKSSSDSSGFGASNANRITDARQTQRFMGVTEPKLLHLLQMDEDLLAESHESVNTGPMLWTSSFNIPKLHMPAILETNAKPDHFDEILPLITTSLMKVECLDLVPWLITRILLSADSGPCIAMRDLAHTDSAICDSFWSMLPKVMFWMGADLPRPPTDSLGSSAMNVTGSDSLEMVCRFWRLCRTMPINATCKIQFPLLAFYAATLPYSVETTTFLSQCLPAQASQDTIAELFEFGKHLCTADQLKLVQSLPVGGCNLQLRSSLALTFLNKTAEPMQDSLDALEHFMLRITAEQQCNYTQLHSQLRLYAYAIDIPFLLGLHSALPRIAAPHYR</sequence>
<evidence type="ECO:0000313" key="2">
    <source>
        <dbReference type="EMBL" id="WFD44157.1"/>
    </source>
</evidence>
<dbReference type="Proteomes" id="UP001214628">
    <property type="component" value="Chromosome 4"/>
</dbReference>
<evidence type="ECO:0000256" key="1">
    <source>
        <dbReference type="SAM" id="MobiDB-lite"/>
    </source>
</evidence>
<name>A0AAF0JEL4_9BASI</name>
<dbReference type="AlphaFoldDB" id="A0AAF0JEL4"/>
<keyword evidence="3" id="KW-1185">Reference proteome</keyword>